<protein>
    <submittedName>
        <fullName evidence="2">Crp/Fnr family transcriptional regulator</fullName>
    </submittedName>
</protein>
<dbReference type="AlphaFoldDB" id="A0A2P7NSD2"/>
<dbReference type="OrthoDB" id="8969464at2"/>
<dbReference type="GO" id="GO:0003677">
    <property type="term" value="F:DNA binding"/>
    <property type="evidence" value="ECO:0007669"/>
    <property type="project" value="InterPro"/>
</dbReference>
<dbReference type="Gene3D" id="2.60.120.10">
    <property type="entry name" value="Jelly Rolls"/>
    <property type="match status" value="1"/>
</dbReference>
<keyword evidence="3" id="KW-1185">Reference proteome</keyword>
<accession>A0A2P7NSD2</accession>
<feature type="domain" description="HTH crp-type" evidence="1">
    <location>
        <begin position="125"/>
        <end position="189"/>
    </location>
</feature>
<dbReference type="InterPro" id="IPR012318">
    <property type="entry name" value="HTH_CRP"/>
</dbReference>
<gene>
    <name evidence="2" type="ORF">C7H79_13845</name>
</gene>
<evidence type="ECO:0000313" key="2">
    <source>
        <dbReference type="EMBL" id="PSJ16383.1"/>
    </source>
</evidence>
<evidence type="ECO:0000313" key="3">
    <source>
        <dbReference type="Proteomes" id="UP000241912"/>
    </source>
</evidence>
<dbReference type="InterPro" id="IPR014710">
    <property type="entry name" value="RmlC-like_jellyroll"/>
</dbReference>
<reference evidence="2 3" key="1">
    <citation type="submission" date="2018-03" db="EMBL/GenBank/DDBJ databases">
        <title>Draft genome of Nitrosomonas supralitoralis APG5.</title>
        <authorList>
            <person name="Urakawa H."/>
            <person name="Lopez J.V."/>
        </authorList>
    </citation>
    <scope>NUCLEOTIDE SEQUENCE [LARGE SCALE GENOMIC DNA]</scope>
    <source>
        <strain evidence="2 3">APG5</strain>
    </source>
</reference>
<dbReference type="SUPFAM" id="SSF46785">
    <property type="entry name" value="Winged helix' DNA-binding domain"/>
    <property type="match status" value="1"/>
</dbReference>
<dbReference type="GO" id="GO:0006355">
    <property type="term" value="P:regulation of DNA-templated transcription"/>
    <property type="evidence" value="ECO:0007669"/>
    <property type="project" value="InterPro"/>
</dbReference>
<organism evidence="2 3">
    <name type="scientific">Nitrosomonas supralitoralis</name>
    <dbReference type="NCBI Taxonomy" id="2116706"/>
    <lineage>
        <taxon>Bacteria</taxon>
        <taxon>Pseudomonadati</taxon>
        <taxon>Pseudomonadota</taxon>
        <taxon>Betaproteobacteria</taxon>
        <taxon>Nitrosomonadales</taxon>
        <taxon>Nitrosomonadaceae</taxon>
        <taxon>Nitrosomonas</taxon>
    </lineage>
</organism>
<dbReference type="RefSeq" id="WP_106707838.1">
    <property type="nucleotide sequence ID" value="NZ_PXXU01000054.1"/>
</dbReference>
<name>A0A2P7NSD2_9PROT</name>
<dbReference type="Pfam" id="PF13545">
    <property type="entry name" value="HTH_Crp_2"/>
    <property type="match status" value="1"/>
</dbReference>
<dbReference type="InterPro" id="IPR036390">
    <property type="entry name" value="WH_DNA-bd_sf"/>
</dbReference>
<comment type="caution">
    <text evidence="2">The sequence shown here is derived from an EMBL/GenBank/DDBJ whole genome shotgun (WGS) entry which is preliminary data.</text>
</comment>
<dbReference type="EMBL" id="PXXU01000054">
    <property type="protein sequence ID" value="PSJ16383.1"/>
    <property type="molecule type" value="Genomic_DNA"/>
</dbReference>
<evidence type="ECO:0000259" key="1">
    <source>
        <dbReference type="Pfam" id="PF13545"/>
    </source>
</evidence>
<proteinExistence type="predicted"/>
<dbReference type="Proteomes" id="UP000241912">
    <property type="component" value="Unassembled WGS sequence"/>
</dbReference>
<sequence length="222" mass="25091">MFRGEVILETFEKLHYAYFPITAVTSLLICLHDGNSVEVGMVGNEGMLGIPTLICKKESGLQMTIVETGYVYRVNLNSLQNVLCRSGGRRSGILQKLISRYTQALILQISQFTACNRRHTLDQHLSSWLLLRFDRAHTRPLLITYESIACLLGVRSESITVTAKQFELAGIIKNNRGQIELTNRAGMENIACECYKIIKNESNCLAEDLNKLMFIGMKNYLH</sequence>